<gene>
    <name evidence="2" type="ORF">F2Q65_17790</name>
</gene>
<evidence type="ECO:0000313" key="3">
    <source>
        <dbReference type="Proteomes" id="UP000322981"/>
    </source>
</evidence>
<dbReference type="EMBL" id="VWXX01000045">
    <property type="protein sequence ID" value="KAA6182522.1"/>
    <property type="molecule type" value="Genomic_DNA"/>
</dbReference>
<evidence type="ECO:0000256" key="1">
    <source>
        <dbReference type="SAM" id="SignalP"/>
    </source>
</evidence>
<comment type="caution">
    <text evidence="2">The sequence shown here is derived from an EMBL/GenBank/DDBJ whole genome shotgun (WGS) entry which is preliminary data.</text>
</comment>
<dbReference type="Proteomes" id="UP000322981">
    <property type="component" value="Unassembled WGS sequence"/>
</dbReference>
<accession>A0A5M8FNL9</accession>
<organism evidence="2 3">
    <name type="scientific">Thiohalocapsa marina</name>
    <dbReference type="NCBI Taxonomy" id="424902"/>
    <lineage>
        <taxon>Bacteria</taxon>
        <taxon>Pseudomonadati</taxon>
        <taxon>Pseudomonadota</taxon>
        <taxon>Gammaproteobacteria</taxon>
        <taxon>Chromatiales</taxon>
        <taxon>Chromatiaceae</taxon>
        <taxon>Thiohalocapsa</taxon>
    </lineage>
</organism>
<proteinExistence type="predicted"/>
<feature type="chain" id="PRO_5024351501" evidence="1">
    <location>
        <begin position="26"/>
        <end position="518"/>
    </location>
</feature>
<evidence type="ECO:0000313" key="2">
    <source>
        <dbReference type="EMBL" id="KAA6182522.1"/>
    </source>
</evidence>
<dbReference type="OrthoDB" id="1865at2"/>
<feature type="signal peptide" evidence="1">
    <location>
        <begin position="1"/>
        <end position="25"/>
    </location>
</feature>
<reference evidence="2 3" key="1">
    <citation type="submission" date="2019-09" db="EMBL/GenBank/DDBJ databases">
        <title>Whole-genome sequence of the purple sulfur bacterium Thiohalocapsa marina DSM 19078.</title>
        <authorList>
            <person name="Kyndt J.A."/>
            <person name="Meyer T.E."/>
        </authorList>
    </citation>
    <scope>NUCLEOTIDE SEQUENCE [LARGE SCALE GENOMIC DNA]</scope>
    <source>
        <strain evidence="2 3">DSM 19078</strain>
    </source>
</reference>
<keyword evidence="3" id="KW-1185">Reference proteome</keyword>
<keyword evidence="1" id="KW-0732">Signal</keyword>
<sequence>MFSKTLLRGLFMCAIAALCSIPAMAQTFDQNIGSRERPIGIRWWQRHLRDPSVEKFIARLEEDGIIVTKGDPIKFDPIGKFCDGNYPNALYANYGAPYTAAALGPSPRAIGGLPEEVKEVALELPIIRLAPDEAVVLVGMTPPPEAYFSYQIYLATRWYTNETEPGKNRIELLLNSLGDTVNMQTIKTIGLKPFERPMVFIYTADRGIDARVRAALRRAGYPAQIINTIVIPSATLKLGFESDSDTFLIANRNALWVDPLAGEAYVENPTYQVFRLTPEPEAVLNPFPAPPLRTRGTGQTEIDLTPALARLRAAIIQQYAIFGCTAKEYVTKTVAYEGYDFTQRKVTTLGDTRDALYLGAGTLPEFDLDDEMMLTEGEFLIAYGLNHMATGKATYVNLNAYTSGPSKMALGSAFPDDLEGSAYQYLSWDDPDSELTYAYKISRDCRIDEETNEPFCLQLAVPVAGCTNKDGSEILTDTSPLGVIFRLYLEPPTSIGAACPEVVYDQVIKFTCAQGTGA</sequence>
<dbReference type="RefSeq" id="WP_150094753.1">
    <property type="nucleotide sequence ID" value="NZ_JBFUOH010000064.1"/>
</dbReference>
<dbReference type="AlphaFoldDB" id="A0A5M8FNL9"/>
<protein>
    <submittedName>
        <fullName evidence="2">Uncharacterized protein</fullName>
    </submittedName>
</protein>
<name>A0A5M8FNL9_9GAMM</name>